<accession>A0A5B0MUG7</accession>
<evidence type="ECO:0000256" key="1">
    <source>
        <dbReference type="SAM" id="SignalP"/>
    </source>
</evidence>
<proteinExistence type="predicted"/>
<name>A0A5B0MUG7_PUCGR</name>
<feature type="signal peptide" evidence="1">
    <location>
        <begin position="1"/>
        <end position="22"/>
    </location>
</feature>
<dbReference type="EMBL" id="VDEP01000443">
    <property type="protein sequence ID" value="KAA1080013.1"/>
    <property type="molecule type" value="Genomic_DNA"/>
</dbReference>
<protein>
    <submittedName>
        <fullName evidence="2">Uncharacterized protein</fullName>
    </submittedName>
</protein>
<dbReference type="AlphaFoldDB" id="A0A5B0MUG7"/>
<feature type="chain" id="PRO_5023091625" evidence="1">
    <location>
        <begin position="23"/>
        <end position="520"/>
    </location>
</feature>
<reference evidence="2 3" key="1">
    <citation type="submission" date="2019-05" db="EMBL/GenBank/DDBJ databases">
        <title>Emergence of the Ug99 lineage of the wheat stem rust pathogen through somatic hybridization.</title>
        <authorList>
            <person name="Li F."/>
            <person name="Upadhyaya N.M."/>
            <person name="Sperschneider J."/>
            <person name="Matny O."/>
            <person name="Nguyen-Phuc H."/>
            <person name="Mago R."/>
            <person name="Raley C."/>
            <person name="Miller M.E."/>
            <person name="Silverstein K.A.T."/>
            <person name="Henningsen E."/>
            <person name="Hirsch C.D."/>
            <person name="Visser B."/>
            <person name="Pretorius Z.A."/>
            <person name="Steffenson B.J."/>
            <person name="Schwessinger B."/>
            <person name="Dodds P.N."/>
            <person name="Figueroa M."/>
        </authorList>
    </citation>
    <scope>NUCLEOTIDE SEQUENCE [LARGE SCALE GENOMIC DNA]</scope>
    <source>
        <strain evidence="2 3">Ug99</strain>
    </source>
</reference>
<gene>
    <name evidence="2" type="ORF">PGTUg99_021189</name>
</gene>
<evidence type="ECO:0000313" key="3">
    <source>
        <dbReference type="Proteomes" id="UP000325313"/>
    </source>
</evidence>
<evidence type="ECO:0000313" key="2">
    <source>
        <dbReference type="EMBL" id="KAA1080013.1"/>
    </source>
</evidence>
<sequence>MFRQQALALILVTHFSFQAIQCAFPALDDKIKTLNEPLIDDKRPSVVEILDDSTPLTLHERQAIRQHLAGNPQLQHEGSYEVRTSVEELPKSEGHKRNQMESRLTDLKTLRDSLNVLKRNPRVFFKYQNPTDYSSWRPWNQHHPLFKVVHKLDNIHESIEKTHPAVVDPQRIMEDPNSREIDTIGIEYIEQLTKLLASIQVNFIPEYEFNFLNLERLTCETIYYFYKHELITRPNLGILLTNEDASKLFIKHILQSYLYDQKKTRNWVPLNAKNILNHWLHFSCGNMFEGLPEVFKNIFSYNLNKAVFEAYQTYPQERKNERLKWMMDGIKNLVFSKIPTRPENLLNASGNSKTPIVTVHTTSLMELVKAFITIHKDPKSPSELSHLFQAIEYYSKANPNLFAIPQRTNGTFKRKRELMSKSGEILAEIENLQLYLSNKFNQSRWLNSIFVQPSNNFKSVSHLEELRILACYIKRIEEDYERRIGVMLQSNQFHQYCQVQLVTNSLNAVKAMLKTIAESS</sequence>
<organism evidence="2 3">
    <name type="scientific">Puccinia graminis f. sp. tritici</name>
    <dbReference type="NCBI Taxonomy" id="56615"/>
    <lineage>
        <taxon>Eukaryota</taxon>
        <taxon>Fungi</taxon>
        <taxon>Dikarya</taxon>
        <taxon>Basidiomycota</taxon>
        <taxon>Pucciniomycotina</taxon>
        <taxon>Pucciniomycetes</taxon>
        <taxon>Pucciniales</taxon>
        <taxon>Pucciniaceae</taxon>
        <taxon>Puccinia</taxon>
    </lineage>
</organism>
<comment type="caution">
    <text evidence="2">The sequence shown here is derived from an EMBL/GenBank/DDBJ whole genome shotgun (WGS) entry which is preliminary data.</text>
</comment>
<dbReference type="Proteomes" id="UP000325313">
    <property type="component" value="Unassembled WGS sequence"/>
</dbReference>
<keyword evidence="1" id="KW-0732">Signal</keyword>